<accession>A0AAI8Z8Z0</accession>
<evidence type="ECO:0000256" key="1">
    <source>
        <dbReference type="SAM" id="MobiDB-lite"/>
    </source>
</evidence>
<feature type="region of interest" description="Disordered" evidence="1">
    <location>
        <begin position="1"/>
        <end position="28"/>
    </location>
</feature>
<dbReference type="Proteomes" id="UP001296104">
    <property type="component" value="Unassembled WGS sequence"/>
</dbReference>
<reference evidence="2" key="1">
    <citation type="submission" date="2023-11" db="EMBL/GenBank/DDBJ databases">
        <authorList>
            <person name="Alioto T."/>
            <person name="Alioto T."/>
            <person name="Gomez Garrido J."/>
        </authorList>
    </citation>
    <scope>NUCLEOTIDE SEQUENCE</scope>
</reference>
<protein>
    <submittedName>
        <fullName evidence="2">Uncharacterized protein</fullName>
    </submittedName>
</protein>
<feature type="compositionally biased region" description="Polar residues" evidence="1">
    <location>
        <begin position="1"/>
        <end position="22"/>
    </location>
</feature>
<evidence type="ECO:0000313" key="2">
    <source>
        <dbReference type="EMBL" id="CAK4034571.1"/>
    </source>
</evidence>
<keyword evidence="3" id="KW-1185">Reference proteome</keyword>
<name>A0AAI8Z8Z0_9PEZI</name>
<dbReference type="EMBL" id="CAVMBE010000124">
    <property type="protein sequence ID" value="CAK4034571.1"/>
    <property type="molecule type" value="Genomic_DNA"/>
</dbReference>
<evidence type="ECO:0000313" key="3">
    <source>
        <dbReference type="Proteomes" id="UP001296104"/>
    </source>
</evidence>
<comment type="caution">
    <text evidence="2">The sequence shown here is derived from an EMBL/GenBank/DDBJ whole genome shotgun (WGS) entry which is preliminary data.</text>
</comment>
<organism evidence="2 3">
    <name type="scientific">Lecanosticta acicola</name>
    <dbReference type="NCBI Taxonomy" id="111012"/>
    <lineage>
        <taxon>Eukaryota</taxon>
        <taxon>Fungi</taxon>
        <taxon>Dikarya</taxon>
        <taxon>Ascomycota</taxon>
        <taxon>Pezizomycotina</taxon>
        <taxon>Dothideomycetes</taxon>
        <taxon>Dothideomycetidae</taxon>
        <taxon>Mycosphaerellales</taxon>
        <taxon>Mycosphaerellaceae</taxon>
        <taxon>Lecanosticta</taxon>
    </lineage>
</organism>
<gene>
    <name evidence="2" type="ORF">LECACI_7A009729</name>
</gene>
<sequence>MTTPNTTEQNSFLKLNPKTSTPPKVAPLPTRRVFAVGPALMDEQENNKPAEPTGYLAQTHLKNTYESAAINETAHAPPSLAAAGFAHIDVQAFMGGDPPDTDKKMAKKCLVGAIASFINMSRQGDAAKLQEMGEQVFDEKEFGEAMKEAFEQKK</sequence>
<dbReference type="AlphaFoldDB" id="A0AAI8Z8Z0"/>
<proteinExistence type="predicted"/>